<dbReference type="InterPro" id="IPR017452">
    <property type="entry name" value="GPCR_Rhodpsn_7TM"/>
</dbReference>
<feature type="domain" description="G-protein coupled receptors family 1 profile" evidence="6">
    <location>
        <begin position="25"/>
        <end position="202"/>
    </location>
</feature>
<keyword evidence="2 5" id="KW-0812">Transmembrane</keyword>
<organism evidence="7 8">
    <name type="scientific">Strongyloides papillosus</name>
    <name type="common">Intestinal threadworm</name>
    <dbReference type="NCBI Taxonomy" id="174720"/>
    <lineage>
        <taxon>Eukaryota</taxon>
        <taxon>Metazoa</taxon>
        <taxon>Ecdysozoa</taxon>
        <taxon>Nematoda</taxon>
        <taxon>Chromadorea</taxon>
        <taxon>Rhabditida</taxon>
        <taxon>Tylenchina</taxon>
        <taxon>Panagrolaimomorpha</taxon>
        <taxon>Strongyloidoidea</taxon>
        <taxon>Strongyloididae</taxon>
        <taxon>Strongyloides</taxon>
    </lineage>
</organism>
<dbReference type="InterPro" id="IPR019430">
    <property type="entry name" value="7TM_GPCR_serpentine_rcpt_Srx"/>
</dbReference>
<feature type="transmembrane region" description="Helical" evidence="5">
    <location>
        <begin position="185"/>
        <end position="211"/>
    </location>
</feature>
<dbReference type="CDD" id="cd00637">
    <property type="entry name" value="7tm_classA_rhodopsin-like"/>
    <property type="match status" value="1"/>
</dbReference>
<feature type="transmembrane region" description="Helical" evidence="5">
    <location>
        <begin position="269"/>
        <end position="291"/>
    </location>
</feature>
<evidence type="ECO:0000256" key="4">
    <source>
        <dbReference type="ARBA" id="ARBA00023136"/>
    </source>
</evidence>
<keyword evidence="4 5" id="KW-0472">Membrane</keyword>
<comment type="subcellular location">
    <subcellularLocation>
        <location evidence="1">Membrane</location>
    </subcellularLocation>
</comment>
<dbReference type="PANTHER" id="PTHR23017">
    <property type="entry name" value="SERPENTINE RECEPTOR, CLASS X"/>
    <property type="match status" value="1"/>
</dbReference>
<evidence type="ECO:0000259" key="6">
    <source>
        <dbReference type="PROSITE" id="PS50262"/>
    </source>
</evidence>
<keyword evidence="7" id="KW-1185">Reference proteome</keyword>
<evidence type="ECO:0000256" key="2">
    <source>
        <dbReference type="ARBA" id="ARBA00022692"/>
    </source>
</evidence>
<keyword evidence="3 5" id="KW-1133">Transmembrane helix</keyword>
<evidence type="ECO:0000256" key="5">
    <source>
        <dbReference type="SAM" id="Phobius"/>
    </source>
</evidence>
<accession>A0A0N5BS56</accession>
<dbReference type="Gene3D" id="1.20.1070.10">
    <property type="entry name" value="Rhodopsin 7-helix transmembrane proteins"/>
    <property type="match status" value="1"/>
</dbReference>
<feature type="transmembrane region" description="Helical" evidence="5">
    <location>
        <begin position="43"/>
        <end position="67"/>
    </location>
</feature>
<dbReference type="AlphaFoldDB" id="A0A0N5BS56"/>
<feature type="transmembrane region" description="Helical" evidence="5">
    <location>
        <begin position="235"/>
        <end position="257"/>
    </location>
</feature>
<name>A0A0N5BS56_STREA</name>
<dbReference type="Proteomes" id="UP000046392">
    <property type="component" value="Unplaced"/>
</dbReference>
<dbReference type="GO" id="GO:0016020">
    <property type="term" value="C:membrane"/>
    <property type="evidence" value="ECO:0007669"/>
    <property type="project" value="UniProtKB-SubCell"/>
</dbReference>
<dbReference type="PROSITE" id="PS50262">
    <property type="entry name" value="G_PROTEIN_RECEP_F1_2"/>
    <property type="match status" value="1"/>
</dbReference>
<dbReference type="WBParaSite" id="SPAL_0000870150.1">
    <property type="protein sequence ID" value="SPAL_0000870150.1"/>
    <property type="gene ID" value="SPAL_0000870150"/>
</dbReference>
<evidence type="ECO:0000313" key="7">
    <source>
        <dbReference type="Proteomes" id="UP000046392"/>
    </source>
</evidence>
<feature type="transmembrane region" description="Helical" evidence="5">
    <location>
        <begin position="87"/>
        <end position="115"/>
    </location>
</feature>
<dbReference type="SUPFAM" id="SSF81321">
    <property type="entry name" value="Family A G protein-coupled receptor-like"/>
    <property type="match status" value="1"/>
</dbReference>
<sequence>MLSQPTSRIYTLLPYAILALFGLITTVYALYKIIKIQKFQSPFGLLLKALFLNVILYLVTILFWLSIRILFDVNSLMENYSRYVGIFFIFTWYFSEFITVAISSNRFIAIAFPIYYRNEITIDKTKIIVGVISTVTLCLTISSLIGKNIYKILISIIIESCSMNYNIKTLTWSFPNSWCGKLYAFWFQFIGGIVIIIISLIIDTSTLLSLIHRKQHSTVFKTNVKKHISIVRQDVLFFCQSFLQNIKTLLIVVSINVFTRLIDSIYGKFYFRTFSWCLCHVLDVIIIILFNKELWRINKCRPISQVTFY</sequence>
<evidence type="ECO:0000313" key="8">
    <source>
        <dbReference type="WBParaSite" id="SPAL_0000870150.1"/>
    </source>
</evidence>
<dbReference type="Pfam" id="PF10328">
    <property type="entry name" value="7TM_GPCR_Srx"/>
    <property type="match status" value="1"/>
</dbReference>
<reference evidence="8" key="1">
    <citation type="submission" date="2017-02" db="UniProtKB">
        <authorList>
            <consortium name="WormBaseParasite"/>
        </authorList>
    </citation>
    <scope>IDENTIFICATION</scope>
</reference>
<evidence type="ECO:0000256" key="1">
    <source>
        <dbReference type="ARBA" id="ARBA00004370"/>
    </source>
</evidence>
<feature type="transmembrane region" description="Helical" evidence="5">
    <location>
        <begin position="12"/>
        <end position="31"/>
    </location>
</feature>
<proteinExistence type="predicted"/>
<protein>
    <submittedName>
        <fullName evidence="8">G_PROTEIN_RECEP_F1_2 domain-containing protein</fullName>
    </submittedName>
</protein>
<feature type="transmembrane region" description="Helical" evidence="5">
    <location>
        <begin position="127"/>
        <end position="145"/>
    </location>
</feature>
<evidence type="ECO:0000256" key="3">
    <source>
        <dbReference type="ARBA" id="ARBA00022989"/>
    </source>
</evidence>
<dbReference type="PANTHER" id="PTHR23017:SF3">
    <property type="entry name" value="G-PROTEIN COUPLED RECEPTORS FAMILY 1 PROFILE DOMAIN-CONTAINING PROTEIN"/>
    <property type="match status" value="1"/>
</dbReference>